<sequence length="479" mass="52458">MRLRSLLLPLFTTCLFAADTAAPLPEVAQLLVDIIRVDTSNPPGNEDKLAQLLAAKFKPYGFEIDIIPTPQPGKSHFIARLRGNGSRKPVLLAAHADVVGVEREKWTVDPFEGVVKDGAVWGRGAIDFKGGLAVFAQAAIDIARRKIPLDRDIIFLSEADEEGGQYNTRYLSTKAWDKIDCEFALNEGGWIIKDDKGKVLYVSISTADKSGVSLKLTARGTSTHSSMPRPDNAIYTLARALAKVSEYDTKPKLTSSTREFFMALSQVSAEPMKSHFRNLSEGKDPQLVAAADKAISENTLLHAIMRDTIAPVLMNAGFRGNVIPGSAEVTLNFRTIPGTSNQELIDEMTRVINDPRVEITVAQPGIGRTPLTPEQLKDYERLRNMPESSKETDLYRALVASSKKTYPGAVVTPYLFQAGTDAFAWRSRNIPVYGIYPYPIDAADLSRMHGNDERVPISSLQTGVALITDTLLDVAAAKK</sequence>
<evidence type="ECO:0000256" key="5">
    <source>
        <dbReference type="ARBA" id="ARBA00022833"/>
    </source>
</evidence>
<dbReference type="Gene3D" id="1.10.150.900">
    <property type="match status" value="1"/>
</dbReference>
<feature type="signal peptide" evidence="6">
    <location>
        <begin position="1"/>
        <end position="17"/>
    </location>
</feature>
<dbReference type="Proteomes" id="UP000593892">
    <property type="component" value="Chromosome"/>
</dbReference>
<evidence type="ECO:0000313" key="8">
    <source>
        <dbReference type="EMBL" id="QOY91640.1"/>
    </source>
</evidence>
<dbReference type="EMBL" id="CP063849">
    <property type="protein sequence ID" value="QOY91640.1"/>
    <property type="molecule type" value="Genomic_DNA"/>
</dbReference>
<protein>
    <submittedName>
        <fullName evidence="8">M20/M25/M40 family metallo-hydrolase</fullName>
    </submittedName>
</protein>
<keyword evidence="4 8" id="KW-0378">Hydrolase</keyword>
<evidence type="ECO:0000256" key="1">
    <source>
        <dbReference type="ARBA" id="ARBA00006247"/>
    </source>
</evidence>
<keyword evidence="3" id="KW-0479">Metal-binding</keyword>
<dbReference type="InterPro" id="IPR047177">
    <property type="entry name" value="Pept_M20A"/>
</dbReference>
<dbReference type="PANTHER" id="PTHR45962:SF1">
    <property type="entry name" value="N-FATTY-ACYL-AMINO ACID SYNTHASE_HYDROLASE PM20D1"/>
    <property type="match status" value="1"/>
</dbReference>
<dbReference type="InterPro" id="IPR001261">
    <property type="entry name" value="ArgE/DapE_CS"/>
</dbReference>
<dbReference type="InterPro" id="IPR002933">
    <property type="entry name" value="Peptidase_M20"/>
</dbReference>
<dbReference type="PROSITE" id="PS00758">
    <property type="entry name" value="ARGE_DAPE_CPG2_1"/>
    <property type="match status" value="1"/>
</dbReference>
<dbReference type="KEGG" id="pfer:IRI77_17350"/>
<dbReference type="RefSeq" id="WP_194453294.1">
    <property type="nucleotide sequence ID" value="NZ_CP063849.1"/>
</dbReference>
<keyword evidence="2" id="KW-0645">Protease</keyword>
<evidence type="ECO:0000256" key="4">
    <source>
        <dbReference type="ARBA" id="ARBA00022801"/>
    </source>
</evidence>
<dbReference type="SUPFAM" id="SSF55031">
    <property type="entry name" value="Bacterial exopeptidase dimerisation domain"/>
    <property type="match status" value="1"/>
</dbReference>
<dbReference type="GO" id="GO:0008233">
    <property type="term" value="F:peptidase activity"/>
    <property type="evidence" value="ECO:0007669"/>
    <property type="project" value="UniProtKB-KW"/>
</dbReference>
<name>A0A7S7NXK4_PALFE</name>
<keyword evidence="5" id="KW-0862">Zinc</keyword>
<proteinExistence type="inferred from homology"/>
<dbReference type="InterPro" id="IPR036264">
    <property type="entry name" value="Bact_exopeptidase_dim_dom"/>
</dbReference>
<dbReference type="GO" id="GO:0006508">
    <property type="term" value="P:proteolysis"/>
    <property type="evidence" value="ECO:0007669"/>
    <property type="project" value="UniProtKB-KW"/>
</dbReference>
<evidence type="ECO:0000313" key="9">
    <source>
        <dbReference type="Proteomes" id="UP000593892"/>
    </source>
</evidence>
<evidence type="ECO:0000256" key="3">
    <source>
        <dbReference type="ARBA" id="ARBA00022723"/>
    </source>
</evidence>
<feature type="chain" id="PRO_5032768576" evidence="6">
    <location>
        <begin position="18"/>
        <end position="479"/>
    </location>
</feature>
<dbReference type="Pfam" id="PF01546">
    <property type="entry name" value="Peptidase_M20"/>
    <property type="match status" value="1"/>
</dbReference>
<comment type="similarity">
    <text evidence="1">Belongs to the peptidase M20A family.</text>
</comment>
<dbReference type="GO" id="GO:0046872">
    <property type="term" value="F:metal ion binding"/>
    <property type="evidence" value="ECO:0007669"/>
    <property type="project" value="UniProtKB-KW"/>
</dbReference>
<dbReference type="AlphaFoldDB" id="A0A7S7NXK4"/>
<keyword evidence="9" id="KW-1185">Reference proteome</keyword>
<accession>A0A7S7NXK4</accession>
<evidence type="ECO:0000256" key="6">
    <source>
        <dbReference type="SAM" id="SignalP"/>
    </source>
</evidence>
<reference evidence="8 9" key="1">
    <citation type="submission" date="2020-10" db="EMBL/GenBank/DDBJ databases">
        <title>Complete genome sequence of Paludibaculum fermentans P105T, a facultatively anaerobic acidobacterium capable of dissimilatory Fe(III) reduction.</title>
        <authorList>
            <person name="Dedysh S.N."/>
            <person name="Beletsky A.V."/>
            <person name="Kulichevskaya I.S."/>
            <person name="Mardanov A.V."/>
            <person name="Ravin N.V."/>
        </authorList>
    </citation>
    <scope>NUCLEOTIDE SEQUENCE [LARGE SCALE GENOMIC DNA]</scope>
    <source>
        <strain evidence="8 9">P105</strain>
    </source>
</reference>
<dbReference type="Gene3D" id="3.30.70.360">
    <property type="match status" value="1"/>
</dbReference>
<keyword evidence="6" id="KW-0732">Signal</keyword>
<organism evidence="8 9">
    <name type="scientific">Paludibaculum fermentans</name>
    <dbReference type="NCBI Taxonomy" id="1473598"/>
    <lineage>
        <taxon>Bacteria</taxon>
        <taxon>Pseudomonadati</taxon>
        <taxon>Acidobacteriota</taxon>
        <taxon>Terriglobia</taxon>
        <taxon>Bryobacterales</taxon>
        <taxon>Bryobacteraceae</taxon>
        <taxon>Paludibaculum</taxon>
    </lineage>
</organism>
<dbReference type="Gene3D" id="3.40.630.10">
    <property type="entry name" value="Zn peptidases"/>
    <property type="match status" value="1"/>
</dbReference>
<evidence type="ECO:0000256" key="2">
    <source>
        <dbReference type="ARBA" id="ARBA00022670"/>
    </source>
</evidence>
<feature type="domain" description="Peptidase M20 dimerisation" evidence="7">
    <location>
        <begin position="209"/>
        <end position="355"/>
    </location>
</feature>
<dbReference type="InterPro" id="IPR011650">
    <property type="entry name" value="Peptidase_M20_dimer"/>
</dbReference>
<dbReference type="SUPFAM" id="SSF53187">
    <property type="entry name" value="Zn-dependent exopeptidases"/>
    <property type="match status" value="1"/>
</dbReference>
<dbReference type="Pfam" id="PF07687">
    <property type="entry name" value="M20_dimer"/>
    <property type="match status" value="1"/>
</dbReference>
<dbReference type="PANTHER" id="PTHR45962">
    <property type="entry name" value="N-FATTY-ACYL-AMINO ACID SYNTHASE/HYDROLASE PM20D1"/>
    <property type="match status" value="1"/>
</dbReference>
<evidence type="ECO:0000259" key="7">
    <source>
        <dbReference type="Pfam" id="PF07687"/>
    </source>
</evidence>
<gene>
    <name evidence="8" type="ORF">IRI77_17350</name>
</gene>